<gene>
    <name evidence="2" type="ORF">AMTR_s00010p00266170</name>
</gene>
<accession>W1NGC2</accession>
<protein>
    <submittedName>
        <fullName evidence="2">Uncharacterized protein</fullName>
    </submittedName>
</protein>
<dbReference type="AlphaFoldDB" id="W1NGC2"/>
<dbReference type="HOGENOM" id="CLU_1350517_0_0_1"/>
<organism evidence="2 3">
    <name type="scientific">Amborella trichopoda</name>
    <dbReference type="NCBI Taxonomy" id="13333"/>
    <lineage>
        <taxon>Eukaryota</taxon>
        <taxon>Viridiplantae</taxon>
        <taxon>Streptophyta</taxon>
        <taxon>Embryophyta</taxon>
        <taxon>Tracheophyta</taxon>
        <taxon>Spermatophyta</taxon>
        <taxon>Magnoliopsida</taxon>
        <taxon>Amborellales</taxon>
        <taxon>Amborellaceae</taxon>
        <taxon>Amborella</taxon>
    </lineage>
</organism>
<keyword evidence="3" id="KW-1185">Reference proteome</keyword>
<proteinExistence type="predicted"/>
<sequence>MRFNFLSRLLGLNYATYQHYYRERNLERKNLHHIIIIIHVRTFISSLCKSTEEEETRLLSLFGPLLELEGKGREEEEEEEEERVYEEQEEEGRGEESQPSITTNASEACNQREFTIWFPPGFTSTNCSIRFFRLRWCGECRLLLDRGGVKFGVKAKRVFREEVRVEEMGGRVITSSGSPLWETREVEDDHYLFCHGAPAVDPS</sequence>
<feature type="region of interest" description="Disordered" evidence="1">
    <location>
        <begin position="70"/>
        <end position="104"/>
    </location>
</feature>
<evidence type="ECO:0000313" key="2">
    <source>
        <dbReference type="EMBL" id="ERM94543.1"/>
    </source>
</evidence>
<feature type="compositionally biased region" description="Acidic residues" evidence="1">
    <location>
        <begin position="75"/>
        <end position="93"/>
    </location>
</feature>
<dbReference type="Gramene" id="ERM94543">
    <property type="protein sequence ID" value="ERM94543"/>
    <property type="gene ID" value="AMTR_s00010p00266170"/>
</dbReference>
<name>W1NGC2_AMBTC</name>
<dbReference type="EMBL" id="KI397513">
    <property type="protein sequence ID" value="ERM94543.1"/>
    <property type="molecule type" value="Genomic_DNA"/>
</dbReference>
<evidence type="ECO:0000256" key="1">
    <source>
        <dbReference type="SAM" id="MobiDB-lite"/>
    </source>
</evidence>
<evidence type="ECO:0000313" key="3">
    <source>
        <dbReference type="Proteomes" id="UP000017836"/>
    </source>
</evidence>
<dbReference type="Proteomes" id="UP000017836">
    <property type="component" value="Unassembled WGS sequence"/>
</dbReference>
<reference evidence="3" key="1">
    <citation type="journal article" date="2013" name="Science">
        <title>The Amborella genome and the evolution of flowering plants.</title>
        <authorList>
            <consortium name="Amborella Genome Project"/>
        </authorList>
    </citation>
    <scope>NUCLEOTIDE SEQUENCE [LARGE SCALE GENOMIC DNA]</scope>
</reference>